<organism evidence="3 4">
    <name type="scientific">Vandammella animalimorsus</name>
    <dbReference type="NCBI Taxonomy" id="2029117"/>
    <lineage>
        <taxon>Bacteria</taxon>
        <taxon>Pseudomonadati</taxon>
        <taxon>Pseudomonadota</taxon>
        <taxon>Betaproteobacteria</taxon>
        <taxon>Burkholderiales</taxon>
        <taxon>Comamonadaceae</taxon>
        <taxon>Vandammella</taxon>
    </lineage>
</organism>
<dbReference type="Proteomes" id="UP000217999">
    <property type="component" value="Unassembled WGS sequence"/>
</dbReference>
<feature type="region of interest" description="Disordered" evidence="1">
    <location>
        <begin position="300"/>
        <end position="320"/>
    </location>
</feature>
<evidence type="ECO:0000313" key="3">
    <source>
        <dbReference type="EMBL" id="PAT36242.1"/>
    </source>
</evidence>
<feature type="transmembrane region" description="Helical" evidence="2">
    <location>
        <begin position="200"/>
        <end position="224"/>
    </location>
</feature>
<keyword evidence="2" id="KW-0812">Transmembrane</keyword>
<protein>
    <submittedName>
        <fullName evidence="3">Uncharacterized protein</fullName>
    </submittedName>
</protein>
<dbReference type="AlphaFoldDB" id="A0A2A2AER0"/>
<keyword evidence="2" id="KW-1133">Transmembrane helix</keyword>
<comment type="caution">
    <text evidence="3">The sequence shown here is derived from an EMBL/GenBank/DDBJ whole genome shotgun (WGS) entry which is preliminary data.</text>
</comment>
<feature type="transmembrane region" description="Helical" evidence="2">
    <location>
        <begin position="119"/>
        <end position="140"/>
    </location>
</feature>
<evidence type="ECO:0000256" key="1">
    <source>
        <dbReference type="SAM" id="MobiDB-lite"/>
    </source>
</evidence>
<evidence type="ECO:0000313" key="4">
    <source>
        <dbReference type="Proteomes" id="UP000217999"/>
    </source>
</evidence>
<feature type="compositionally biased region" description="Polar residues" evidence="1">
    <location>
        <begin position="300"/>
        <end position="310"/>
    </location>
</feature>
<accession>A0A2A2AER0</accession>
<sequence length="413" mass="46143">MWVIALLVVLLIAEGLGFSYLLGSWLAREGSEQTHTILMIAIVFVLCIILVTLTHFAGHQFYRTSLLRSFFRSFKQDSNATNLNFRVIRLSEDQSKDDNDQQYLQGLNRIAKEANDRGSYIACWFTLVCVILIAVGSTYMRMQSLERELINETTLSQHTAAPAGNPFLNLVLPDEVQASQEQAERGALGHLQSALKGEGMAAFVVLALIFIITQVVGMGAGYIYGFAGRQSRAAYEGVRGANTWAAYEALMQPYFDTASARLKDLQQRIKEDSNDKSGFDKTFEQYIDEENLKLEESFNAQRSRQASANQGAAPVHADTRKVHSDAAVQERFDAIAEKNHAPQVIASSEGEAHHASDPVAAAIAKIQDLDDADMEKNYYLSLPEKVRKNPVLIDFLKNRKAERERQPNIEDLF</sequence>
<name>A0A2A2AER0_9BURK</name>
<feature type="transmembrane region" description="Helical" evidence="2">
    <location>
        <begin position="36"/>
        <end position="58"/>
    </location>
</feature>
<reference evidence="3 4" key="1">
    <citation type="submission" date="2017-08" db="EMBL/GenBank/DDBJ databases">
        <title>WGS of Clinical strains of the CDC Group NO-1 linked to zoonotic infections in humans.</title>
        <authorList>
            <person name="Bernier A.-M."/>
            <person name="Bernard K."/>
        </authorList>
    </citation>
    <scope>NUCLEOTIDE SEQUENCE [LARGE SCALE GENOMIC DNA]</scope>
    <source>
        <strain evidence="3 4">NML03-0146</strain>
    </source>
</reference>
<dbReference type="EMBL" id="NSJF01000001">
    <property type="protein sequence ID" value="PAT36242.1"/>
    <property type="molecule type" value="Genomic_DNA"/>
</dbReference>
<gene>
    <name evidence="3" type="ORF">CK620_03310</name>
</gene>
<keyword evidence="2" id="KW-0472">Membrane</keyword>
<evidence type="ECO:0000256" key="2">
    <source>
        <dbReference type="SAM" id="Phobius"/>
    </source>
</evidence>
<proteinExistence type="predicted"/>